<feature type="region of interest" description="Disordered" evidence="1">
    <location>
        <begin position="413"/>
        <end position="518"/>
    </location>
</feature>
<comment type="caution">
    <text evidence="2">The sequence shown here is derived from an EMBL/GenBank/DDBJ whole genome shotgun (WGS) entry which is preliminary data.</text>
</comment>
<feature type="compositionally biased region" description="Basic and acidic residues" evidence="1">
    <location>
        <begin position="289"/>
        <end position="298"/>
    </location>
</feature>
<feature type="region of interest" description="Disordered" evidence="1">
    <location>
        <begin position="230"/>
        <end position="273"/>
    </location>
</feature>
<evidence type="ECO:0000313" key="3">
    <source>
        <dbReference type="Proteomes" id="UP000829720"/>
    </source>
</evidence>
<feature type="compositionally biased region" description="Basic and acidic residues" evidence="1">
    <location>
        <begin position="462"/>
        <end position="504"/>
    </location>
</feature>
<feature type="region of interest" description="Disordered" evidence="1">
    <location>
        <begin position="285"/>
        <end position="308"/>
    </location>
</feature>
<dbReference type="AlphaFoldDB" id="A0A8T3CXV1"/>
<name>A0A8T3CXV1_9TELE</name>
<reference evidence="2" key="1">
    <citation type="submission" date="2021-01" db="EMBL/GenBank/DDBJ databases">
        <authorList>
            <person name="Zahm M."/>
            <person name="Roques C."/>
            <person name="Cabau C."/>
            <person name="Klopp C."/>
            <person name="Donnadieu C."/>
            <person name="Jouanno E."/>
            <person name="Lampietro C."/>
            <person name="Louis A."/>
            <person name="Herpin A."/>
            <person name="Echchiki A."/>
            <person name="Berthelot C."/>
            <person name="Parey E."/>
            <person name="Roest-Crollius H."/>
            <person name="Braasch I."/>
            <person name="Postlethwait J."/>
            <person name="Bobe J."/>
            <person name="Montfort J."/>
            <person name="Bouchez O."/>
            <person name="Begum T."/>
            <person name="Mejri S."/>
            <person name="Adams A."/>
            <person name="Chen W.-J."/>
            <person name="Guiguen Y."/>
        </authorList>
    </citation>
    <scope>NUCLEOTIDE SEQUENCE</scope>
    <source>
        <tissue evidence="2">Blood</tissue>
    </source>
</reference>
<evidence type="ECO:0000256" key="1">
    <source>
        <dbReference type="SAM" id="MobiDB-lite"/>
    </source>
</evidence>
<proteinExistence type="predicted"/>
<gene>
    <name evidence="2" type="ORF">AGOR_G00186530</name>
</gene>
<organism evidence="2 3">
    <name type="scientific">Albula goreensis</name>
    <dbReference type="NCBI Taxonomy" id="1534307"/>
    <lineage>
        <taxon>Eukaryota</taxon>
        <taxon>Metazoa</taxon>
        <taxon>Chordata</taxon>
        <taxon>Craniata</taxon>
        <taxon>Vertebrata</taxon>
        <taxon>Euteleostomi</taxon>
        <taxon>Actinopterygii</taxon>
        <taxon>Neopterygii</taxon>
        <taxon>Teleostei</taxon>
        <taxon>Albuliformes</taxon>
        <taxon>Albulidae</taxon>
        <taxon>Albula</taxon>
    </lineage>
</organism>
<sequence length="538" mass="58097">MLTLYSIQPLGLRNRKPYLSHHRQLSPVLESNLSDCSASEYGHGILDTYSPFSSATSGSSSGSFPAGPSREFQPFSQPGGMREVKPWMTPSRRPQVQVPSPLVSRVQFGSMESSSFISTPRRTGHALETPGSFLNFCEDQEEEEDTVLMGFDSRGYGGAATTFNNPKRKISFQETARESVLFEDLNESQNRHQEADFLSQQPKDCSACGGLGQGSVMRCGSLYSHPCGSLSSSGSDSGEGGNCQGLQRREAGSSDCEDAPLPPMSTAPSCGQSCDNTQISTPLTMTTGDCRRQTDATRKNSAGGQVESHEGDQFVLSFLQTRTARPQKCGTVQETQPQKTRETGTQTDSSLWCTRDASTQYSPTPEPVCSSPSVWHKEVNLDTRGQHGSASELQEVASCAGIAENKLLSRTKSEVAAQQSHSDALTGHQLCSGDTEPHCSPENGAQRGPSPAIRHTSLNTQETRDALWKEETEAGEKQVKLGEMYDHHTTQDPAESRGGGEGEGHGVQGPVTDRLSAETATLQEIADILLMMKEKDKA</sequence>
<dbReference type="OrthoDB" id="6430388at2759"/>
<accession>A0A8T3CXV1</accession>
<evidence type="ECO:0000313" key="2">
    <source>
        <dbReference type="EMBL" id="KAI1888570.1"/>
    </source>
</evidence>
<feature type="region of interest" description="Disordered" evidence="1">
    <location>
        <begin position="327"/>
        <end position="349"/>
    </location>
</feature>
<dbReference type="Proteomes" id="UP000829720">
    <property type="component" value="Unassembled WGS sequence"/>
</dbReference>
<dbReference type="EMBL" id="JAERUA010000017">
    <property type="protein sequence ID" value="KAI1888570.1"/>
    <property type="molecule type" value="Genomic_DNA"/>
</dbReference>
<keyword evidence="3" id="KW-1185">Reference proteome</keyword>
<feature type="region of interest" description="Disordered" evidence="1">
    <location>
        <begin position="56"/>
        <end position="84"/>
    </location>
</feature>
<feature type="compositionally biased region" description="Low complexity" evidence="1">
    <location>
        <begin position="56"/>
        <end position="69"/>
    </location>
</feature>
<protein>
    <submittedName>
        <fullName evidence="2">Uncharacterized protein</fullName>
    </submittedName>
</protein>